<dbReference type="Proteomes" id="UP000289269">
    <property type="component" value="Unassembled WGS sequence"/>
</dbReference>
<comment type="caution">
    <text evidence="1">The sequence shown here is derived from an EMBL/GenBank/DDBJ whole genome shotgun (WGS) entry which is preliminary data.</text>
</comment>
<evidence type="ECO:0000313" key="1">
    <source>
        <dbReference type="EMBL" id="RWZ79411.1"/>
    </source>
</evidence>
<dbReference type="AlphaFoldDB" id="A0A4V1J7L6"/>
<sequence>MNDEIYNDIGLEQALRDRFGLAINVYKVIVREAPVSRSALATVFFDDKNNLYAFIAAKGQQLLDDAAKAVLRMGLEAERFMPPGGDAEYFDSIGRERFKDMFPGRTPRGEDDIRYYKKLAPYNPALVKISAVKTGEIKRFDDELGQWRVAAHFSYRKVHPLSKA</sequence>
<dbReference type="EMBL" id="SCKW01000014">
    <property type="protein sequence ID" value="RWZ79411.1"/>
    <property type="molecule type" value="Genomic_DNA"/>
</dbReference>
<keyword evidence="2" id="KW-1185">Reference proteome</keyword>
<proteinExistence type="predicted"/>
<gene>
    <name evidence="1" type="ORF">EOT04_01875</name>
</gene>
<protein>
    <submittedName>
        <fullName evidence="1">Uncharacterized protein</fullName>
    </submittedName>
</protein>
<name>A0A4V1J7L6_9BACT</name>
<accession>A0A4V1J7L6</accession>
<evidence type="ECO:0000313" key="2">
    <source>
        <dbReference type="Proteomes" id="UP000289269"/>
    </source>
</evidence>
<reference evidence="1" key="1">
    <citation type="submission" date="2019-01" db="EMBL/GenBank/DDBJ databases">
        <title>Genomic signatures and co-occurrence patterns of the ultra-small Saccharimodia (Patescibacteria phylum) suggest a symbiotic lifestyle.</title>
        <authorList>
            <person name="Lemos L."/>
            <person name="Medeiros J."/>
            <person name="Andreote F."/>
            <person name="Fernandes G."/>
            <person name="Varani A."/>
            <person name="Oliveira G."/>
            <person name="Pylro V."/>
        </authorList>
    </citation>
    <scope>NUCLEOTIDE SEQUENCE [LARGE SCALE GENOMIC DNA]</scope>
    <source>
        <strain evidence="1">AMD01</strain>
    </source>
</reference>
<organism evidence="1 2">
    <name type="scientific">Candidatus Chaera renei</name>
    <dbReference type="NCBI Taxonomy" id="2506947"/>
    <lineage>
        <taxon>Bacteria</taxon>
        <taxon>Candidatus Saccharimonadota</taxon>
        <taxon>Candidatus Saccharimonadia</taxon>
        <taxon>Candidatus Saccharimonadales</taxon>
        <taxon>Candidatus Saccharimonadaceae</taxon>
        <taxon>Candidatus Chaera</taxon>
    </lineage>
</organism>